<dbReference type="SMART" id="SM00635">
    <property type="entry name" value="BID_2"/>
    <property type="match status" value="1"/>
</dbReference>
<dbReference type="InterPro" id="IPR056232">
    <property type="entry name" value="Ig_GP210_15th"/>
</dbReference>
<keyword evidence="3" id="KW-0732">Signal</keyword>
<dbReference type="Pfam" id="PF24425">
    <property type="entry name" value="Ig_GP210_15th"/>
    <property type="match status" value="1"/>
</dbReference>
<keyword evidence="2" id="KW-0472">Membrane</keyword>
<dbReference type="Pfam" id="PF22969">
    <property type="entry name" value="Ig_NUP210_2nd"/>
    <property type="match status" value="1"/>
</dbReference>
<evidence type="ECO:0000313" key="6">
    <source>
        <dbReference type="Proteomes" id="UP000886885"/>
    </source>
</evidence>
<protein>
    <recommendedName>
        <fullName evidence="4">BIG2 domain-containing protein</fullName>
    </recommendedName>
</protein>
<dbReference type="InterPro" id="IPR055096">
    <property type="entry name" value="Ig_NUP210_1st"/>
</dbReference>
<sequence>MKVLRFAAFLVAFTTLIVVGKTTSHLSPGPHVTDVNILLPPKMTRPVEYRLQGSDGCFKWSWDHHDILSVIPEYNLSYSHCSTSARLRSIAPFTGRKETAIYAADVHTGIVIRCKVFIDNISRIQIFHNSIKLDLDGLATLRARAFDREDNVFSSLAGLQFMWQLMPETDGLPHHLVHVPLRDSPLSDCGGLCGDLNIQIELEDSGVFSDLYVVKGVEIGHENVSVHLLEPQFKHLADKIVLTVAEAMSLEPPSPVLVLIGAAFRYTLKVIRGNILQGFFLESFLLHLAAKYLFGSFLKLNRRLHQKEDKLVSVGNLFLGLKSEQDIYCSILEFYVHRNGILARVVALPSPHHRWSVLNSSVAEVDHLSGFAQALSLGVTSVIVEDTRVAGHMQVSSLNVVLPDTLCLYIMPLPVSGDPVDGLKAIPSLARWFVVSGRQYIIQMKVFLGGPDAQEIYITESDDLKLHHEQSEYWTISMLSEDIVVKHGWRNSRILRAISLGQGKLTASLTYFSGHRERKKVLNAAQEIMVCDQVKFSLDGASGTHQTILLPWTPTIYQEVELKATGGCAKTSSDYKWFSSDTSTVSISPFGVLQAKKPGKVTVRVVSIFDSSNHDEIADLEFPCTSTGYMIFLPHILESLRKKVVIEVSVPSSMIMLQNFPVETVVRSHLPAAVTMKASDGSYYYRCDAFHQFVKWKVGSESFVIVNATEEALIAEKLGAFHLFESVYGPPCSWAYIYASSPGQTMLQATLSKEHHLDQSFHGSIILKASSRIAAYPPLTVHQAVDGSQFGGYWLDLGHVEASNHLEPLENLYLVPGTSLDIMLLGGPAPWDKDADYLENVEISGDKHASSKDRIHARQISGSYQSMYRVSCQTLGIFDLVFKRGNLVGDDHSLPAIAEVALSLTCSFPSSIALIIDEPVNRHDAIRFASLADRSTGQIRTTPVTVANGQTIRVAAVGIGASGEAFANSSSLSLRWELSSCEGLANWWADAYESQRSKSSWERFLVLQNESGQCIVRATVIGLDDALCSHYSAQLRSLENVLTDAVKLQLVSSLRVNPEFNLLYFNPDAKLAQLRTIIQFCWCSHISPKPCPSTGSSLNLSVIVLMKRVVSVDTRSGKIEAMWNRFKTHVFFECPSMKLQTEITVLSGNIVSIHAPKEILTNIPYPAKGYSFPLSLSDTYNKLETLGNGKGVSYDCKVDPPFVGYAKPWMDLESGNSYCLFFPYSPEHLVHSVPRLKDMRPYVSISINVSLREASHVSGSASAIFIGGFSILEMDKSSMQLNLTPDSNKTTITILGNTDVEIHWLDRDSMKIALIHKEDFGIGGRAKYEVQVLRAKRLKDRITITLPANGQRMEIHVTCEPDAKTGAKTSFATFVGLLVAGCVILCVIYLGCSLLISEISSRHVPSTTPGTPPRAAPQTPARGSPALTEQSPRTPQPFVDYVRKTIDETPYYKREVRRRYCLPVGKLYRNFGNGIKLDDEYVFAKIHSFGEIVVFVQCDVFCSCVVVAYPRYGHVQTWNASCVEERVTTWTILQYQARRAQFEVLNMAVTVIEKTG</sequence>
<keyword evidence="2" id="KW-1133">Transmembrane helix</keyword>
<evidence type="ECO:0000256" key="1">
    <source>
        <dbReference type="SAM" id="MobiDB-lite"/>
    </source>
</evidence>
<evidence type="ECO:0000313" key="5">
    <source>
        <dbReference type="EMBL" id="KAG6790101.1"/>
    </source>
</evidence>
<dbReference type="Pfam" id="PF22962">
    <property type="entry name" value="Ig_NUP210_7th"/>
    <property type="match status" value="1"/>
</dbReference>
<dbReference type="PANTHER" id="PTHR23019:SF0">
    <property type="entry name" value="NUCLEAR PORE MEMBRANE GLYCOPROTEIN 210"/>
    <property type="match status" value="1"/>
</dbReference>
<dbReference type="InterPro" id="IPR055099">
    <property type="entry name" value="Ig_NUP210_7th"/>
</dbReference>
<dbReference type="InterPro" id="IPR045197">
    <property type="entry name" value="NUP210-like"/>
</dbReference>
<dbReference type="OrthoDB" id="361283at2759"/>
<dbReference type="InterPro" id="IPR056233">
    <property type="entry name" value="Ig_GP210_16th"/>
</dbReference>
<feature type="region of interest" description="Disordered" evidence="1">
    <location>
        <begin position="1405"/>
        <end position="1435"/>
    </location>
</feature>
<gene>
    <name evidence="5" type="ORF">POTOM_006247</name>
</gene>
<comment type="caution">
    <text evidence="5">The sequence shown here is derived from an EMBL/GenBank/DDBJ whole genome shotgun (WGS) entry which is preliminary data.</text>
</comment>
<evidence type="ECO:0000256" key="2">
    <source>
        <dbReference type="SAM" id="Phobius"/>
    </source>
</evidence>
<accession>A0A8X8D785</accession>
<evidence type="ECO:0000259" key="4">
    <source>
        <dbReference type="SMART" id="SM00635"/>
    </source>
</evidence>
<feature type="transmembrane region" description="Helical" evidence="2">
    <location>
        <begin position="1371"/>
        <end position="1396"/>
    </location>
</feature>
<keyword evidence="6" id="KW-1185">Reference proteome</keyword>
<dbReference type="Pfam" id="PF24427">
    <property type="entry name" value="Ig_GP210_16th"/>
    <property type="match status" value="1"/>
</dbReference>
<evidence type="ECO:0000256" key="3">
    <source>
        <dbReference type="SAM" id="SignalP"/>
    </source>
</evidence>
<keyword evidence="2" id="KW-0812">Transmembrane</keyword>
<dbReference type="Proteomes" id="UP000886885">
    <property type="component" value="Chromosome 1D"/>
</dbReference>
<dbReference type="PANTHER" id="PTHR23019">
    <property type="entry name" value="NUCLEAR PORE MEMBRANE GLYCOPROTEIN GP210-RELATED"/>
    <property type="match status" value="1"/>
</dbReference>
<feature type="signal peptide" evidence="3">
    <location>
        <begin position="1"/>
        <end position="24"/>
    </location>
</feature>
<feature type="domain" description="BIG2" evidence="4">
    <location>
        <begin position="543"/>
        <end position="619"/>
    </location>
</feature>
<dbReference type="EMBL" id="JAAWWB010000002">
    <property type="protein sequence ID" value="KAG6790101.1"/>
    <property type="molecule type" value="Genomic_DNA"/>
</dbReference>
<feature type="chain" id="PRO_5036494178" description="BIG2 domain-containing protein" evidence="3">
    <location>
        <begin position="25"/>
        <end position="1556"/>
    </location>
</feature>
<proteinExistence type="predicted"/>
<dbReference type="Pfam" id="PF22967">
    <property type="entry name" value="Ig_NUP210_1st"/>
    <property type="match status" value="1"/>
</dbReference>
<dbReference type="InterPro" id="IPR003343">
    <property type="entry name" value="Big_2"/>
</dbReference>
<name>A0A8X8D785_POPTO</name>
<dbReference type="InterPro" id="IPR055097">
    <property type="entry name" value="Ig_NUP210_2nd"/>
</dbReference>
<reference evidence="5" key="1">
    <citation type="journal article" date="2020" name="bioRxiv">
        <title>Hybrid origin of Populus tomentosa Carr. identified through genome sequencing and phylogenomic analysis.</title>
        <authorList>
            <person name="An X."/>
            <person name="Gao K."/>
            <person name="Chen Z."/>
            <person name="Li J."/>
            <person name="Yang X."/>
            <person name="Yang X."/>
            <person name="Zhou J."/>
            <person name="Guo T."/>
            <person name="Zhao T."/>
            <person name="Huang S."/>
            <person name="Miao D."/>
            <person name="Khan W.U."/>
            <person name="Rao P."/>
            <person name="Ye M."/>
            <person name="Lei B."/>
            <person name="Liao W."/>
            <person name="Wang J."/>
            <person name="Ji L."/>
            <person name="Li Y."/>
            <person name="Guo B."/>
            <person name="Mustafa N.S."/>
            <person name="Li S."/>
            <person name="Yun Q."/>
            <person name="Keller S.R."/>
            <person name="Mao J."/>
            <person name="Zhang R."/>
            <person name="Strauss S.H."/>
        </authorList>
    </citation>
    <scope>NUCLEOTIDE SEQUENCE</scope>
    <source>
        <strain evidence="5">GM15</strain>
        <tissue evidence="5">Leaf</tissue>
    </source>
</reference>
<organism evidence="5 6">
    <name type="scientific">Populus tomentosa</name>
    <name type="common">Chinese white poplar</name>
    <dbReference type="NCBI Taxonomy" id="118781"/>
    <lineage>
        <taxon>Eukaryota</taxon>
        <taxon>Viridiplantae</taxon>
        <taxon>Streptophyta</taxon>
        <taxon>Embryophyta</taxon>
        <taxon>Tracheophyta</taxon>
        <taxon>Spermatophyta</taxon>
        <taxon>Magnoliopsida</taxon>
        <taxon>eudicotyledons</taxon>
        <taxon>Gunneridae</taxon>
        <taxon>Pentapetalae</taxon>
        <taxon>rosids</taxon>
        <taxon>fabids</taxon>
        <taxon>Malpighiales</taxon>
        <taxon>Salicaceae</taxon>
        <taxon>Saliceae</taxon>
        <taxon>Populus</taxon>
    </lineage>
</organism>